<dbReference type="AlphaFoldDB" id="A0AA40ETU9"/>
<proteinExistence type="predicted"/>
<dbReference type="Proteomes" id="UP001172159">
    <property type="component" value="Unassembled WGS sequence"/>
</dbReference>
<dbReference type="EMBL" id="JAUKTV010000002">
    <property type="protein sequence ID" value="KAK0745403.1"/>
    <property type="molecule type" value="Genomic_DNA"/>
</dbReference>
<evidence type="ECO:0000313" key="2">
    <source>
        <dbReference type="Proteomes" id="UP001172159"/>
    </source>
</evidence>
<comment type="caution">
    <text evidence="1">The sequence shown here is derived from an EMBL/GenBank/DDBJ whole genome shotgun (WGS) entry which is preliminary data.</text>
</comment>
<keyword evidence="2" id="KW-1185">Reference proteome</keyword>
<accession>A0AA40ETU9</accession>
<evidence type="ECO:0000313" key="1">
    <source>
        <dbReference type="EMBL" id="KAK0745403.1"/>
    </source>
</evidence>
<sequence>MHQEPRIQRPHFQVPRWLESLESPPRHVPTLPVKPNCRPIRNVSKRPPPLIRRRCASGCHLEGTNA</sequence>
<protein>
    <submittedName>
        <fullName evidence="1">Uncharacterized protein</fullName>
    </submittedName>
</protein>
<reference evidence="1" key="1">
    <citation type="submission" date="2023-06" db="EMBL/GenBank/DDBJ databases">
        <title>Genome-scale phylogeny and comparative genomics of the fungal order Sordariales.</title>
        <authorList>
            <consortium name="Lawrence Berkeley National Laboratory"/>
            <person name="Hensen N."/>
            <person name="Bonometti L."/>
            <person name="Westerberg I."/>
            <person name="Brannstrom I.O."/>
            <person name="Guillou S."/>
            <person name="Cros-Aarteil S."/>
            <person name="Calhoun S."/>
            <person name="Haridas S."/>
            <person name="Kuo A."/>
            <person name="Mondo S."/>
            <person name="Pangilinan J."/>
            <person name="Riley R."/>
            <person name="Labutti K."/>
            <person name="Andreopoulos B."/>
            <person name="Lipzen A."/>
            <person name="Chen C."/>
            <person name="Yanf M."/>
            <person name="Daum C."/>
            <person name="Ng V."/>
            <person name="Clum A."/>
            <person name="Steindorff A."/>
            <person name="Ohm R."/>
            <person name="Martin F."/>
            <person name="Silar P."/>
            <person name="Natvig D."/>
            <person name="Lalanne C."/>
            <person name="Gautier V."/>
            <person name="Ament-Velasquez S.L."/>
            <person name="Kruys A."/>
            <person name="Hutchinson M.I."/>
            <person name="Powell A.J."/>
            <person name="Barry K."/>
            <person name="Miller A.N."/>
            <person name="Grigoriev I.V."/>
            <person name="Debuchy R."/>
            <person name="Gladieux P."/>
            <person name="Thoren M.H."/>
            <person name="Johannesson H."/>
        </authorList>
    </citation>
    <scope>NUCLEOTIDE SEQUENCE</scope>
    <source>
        <strain evidence="1">CBS 540.89</strain>
    </source>
</reference>
<gene>
    <name evidence="1" type="ORF">B0T21DRAFT_102500</name>
</gene>
<organism evidence="1 2">
    <name type="scientific">Apiosordaria backusii</name>
    <dbReference type="NCBI Taxonomy" id="314023"/>
    <lineage>
        <taxon>Eukaryota</taxon>
        <taxon>Fungi</taxon>
        <taxon>Dikarya</taxon>
        <taxon>Ascomycota</taxon>
        <taxon>Pezizomycotina</taxon>
        <taxon>Sordariomycetes</taxon>
        <taxon>Sordariomycetidae</taxon>
        <taxon>Sordariales</taxon>
        <taxon>Lasiosphaeriaceae</taxon>
        <taxon>Apiosordaria</taxon>
    </lineage>
</organism>
<name>A0AA40ETU9_9PEZI</name>